<dbReference type="InterPro" id="IPR000182">
    <property type="entry name" value="GNAT_dom"/>
</dbReference>
<name>A0ABW1L1B0_9PROT</name>
<reference evidence="2 3" key="1">
    <citation type="submission" date="2024-09" db="EMBL/GenBank/DDBJ databases">
        <authorList>
            <person name="Zhang Z.-H."/>
        </authorList>
    </citation>
    <scope>NUCLEOTIDE SEQUENCE [LARGE SCALE GENOMIC DNA]</scope>
    <source>
        <strain evidence="2 3">HHTR114</strain>
    </source>
</reference>
<dbReference type="Gene3D" id="3.40.630.30">
    <property type="match status" value="1"/>
</dbReference>
<dbReference type="SUPFAM" id="SSF55729">
    <property type="entry name" value="Acyl-CoA N-acyltransferases (Nat)"/>
    <property type="match status" value="1"/>
</dbReference>
<protein>
    <submittedName>
        <fullName evidence="2">GNAT family N-acetyltransferase</fullName>
        <ecNumber evidence="2">2.3.-.-</ecNumber>
    </submittedName>
</protein>
<dbReference type="RefSeq" id="WP_379882264.1">
    <property type="nucleotide sequence ID" value="NZ_JBHPON010000002.1"/>
</dbReference>
<evidence type="ECO:0000313" key="2">
    <source>
        <dbReference type="EMBL" id="MFC6036498.1"/>
    </source>
</evidence>
<dbReference type="InterPro" id="IPR051908">
    <property type="entry name" value="Ribosomal_N-acetyltransferase"/>
</dbReference>
<dbReference type="EMBL" id="JBHPON010000002">
    <property type="protein sequence ID" value="MFC6036498.1"/>
    <property type="molecule type" value="Genomic_DNA"/>
</dbReference>
<accession>A0ABW1L1B0</accession>
<dbReference type="PANTHER" id="PTHR43441:SF2">
    <property type="entry name" value="FAMILY ACETYLTRANSFERASE, PUTATIVE (AFU_ORTHOLOGUE AFUA_7G00850)-RELATED"/>
    <property type="match status" value="1"/>
</dbReference>
<proteinExistence type="predicted"/>
<keyword evidence="2" id="KW-0808">Transferase</keyword>
<keyword evidence="2" id="KW-0012">Acyltransferase</keyword>
<dbReference type="Pfam" id="PF13302">
    <property type="entry name" value="Acetyltransf_3"/>
    <property type="match status" value="1"/>
</dbReference>
<sequence>MRMLFASAPPNPAFDPVLVHEPVMLRRGNVADYPGWLSLREESRAHLTEWEESWTAEQATLSAFKRRLRSYERDARRGGGLSLLAFRLSDNALMGGATLTNIRYGASRSGIIGYWIGAPYTRQGYGGAAVAAMKTHAFERLGLNRLVAACQPENIASQKLLERSGFAREGLARDYLKINGGWRDHYIYALTAADYQTSAQTPS</sequence>
<dbReference type="Proteomes" id="UP001596116">
    <property type="component" value="Unassembled WGS sequence"/>
</dbReference>
<evidence type="ECO:0000313" key="3">
    <source>
        <dbReference type="Proteomes" id="UP001596116"/>
    </source>
</evidence>
<organism evidence="2 3">
    <name type="scientific">Hyphococcus aureus</name>
    <dbReference type="NCBI Taxonomy" id="2666033"/>
    <lineage>
        <taxon>Bacteria</taxon>
        <taxon>Pseudomonadati</taxon>
        <taxon>Pseudomonadota</taxon>
        <taxon>Alphaproteobacteria</taxon>
        <taxon>Parvularculales</taxon>
        <taxon>Parvularculaceae</taxon>
        <taxon>Hyphococcus</taxon>
    </lineage>
</organism>
<dbReference type="GO" id="GO:0016746">
    <property type="term" value="F:acyltransferase activity"/>
    <property type="evidence" value="ECO:0007669"/>
    <property type="project" value="UniProtKB-KW"/>
</dbReference>
<dbReference type="EC" id="2.3.-.-" evidence="2"/>
<keyword evidence="3" id="KW-1185">Reference proteome</keyword>
<gene>
    <name evidence="2" type="ORF">ACFMB1_13155</name>
</gene>
<dbReference type="PROSITE" id="PS51186">
    <property type="entry name" value="GNAT"/>
    <property type="match status" value="1"/>
</dbReference>
<dbReference type="PANTHER" id="PTHR43441">
    <property type="entry name" value="RIBOSOMAL-PROTEIN-SERINE ACETYLTRANSFERASE"/>
    <property type="match status" value="1"/>
</dbReference>
<evidence type="ECO:0000259" key="1">
    <source>
        <dbReference type="PROSITE" id="PS51186"/>
    </source>
</evidence>
<feature type="domain" description="N-acetyltransferase" evidence="1">
    <location>
        <begin position="23"/>
        <end position="193"/>
    </location>
</feature>
<dbReference type="InterPro" id="IPR016181">
    <property type="entry name" value="Acyl_CoA_acyltransferase"/>
</dbReference>
<comment type="caution">
    <text evidence="2">The sequence shown here is derived from an EMBL/GenBank/DDBJ whole genome shotgun (WGS) entry which is preliminary data.</text>
</comment>